<dbReference type="Pfam" id="PF01266">
    <property type="entry name" value="DAO"/>
    <property type="match status" value="1"/>
</dbReference>
<evidence type="ECO:0000256" key="3">
    <source>
        <dbReference type="ARBA" id="ARBA00022827"/>
    </source>
</evidence>
<dbReference type="Gene3D" id="3.30.9.10">
    <property type="entry name" value="D-Amino Acid Oxidase, subunit A, domain 2"/>
    <property type="match status" value="1"/>
</dbReference>
<evidence type="ECO:0000256" key="1">
    <source>
        <dbReference type="ARBA" id="ARBA00001974"/>
    </source>
</evidence>
<dbReference type="GO" id="GO:0050660">
    <property type="term" value="F:flavin adenine dinucleotide binding"/>
    <property type="evidence" value="ECO:0007669"/>
    <property type="project" value="InterPro"/>
</dbReference>
<dbReference type="InterPro" id="IPR045170">
    <property type="entry name" value="MTOX"/>
</dbReference>
<keyword evidence="2" id="KW-0285">Flavoprotein</keyword>
<name>A0A4S4BPX1_9BACL</name>
<dbReference type="PANTHER" id="PTHR10961">
    <property type="entry name" value="PEROXISOMAL SARCOSINE OXIDASE"/>
    <property type="match status" value="1"/>
</dbReference>
<evidence type="ECO:0000256" key="2">
    <source>
        <dbReference type="ARBA" id="ARBA00022630"/>
    </source>
</evidence>
<evidence type="ECO:0000313" key="6">
    <source>
        <dbReference type="EMBL" id="THF76445.1"/>
    </source>
</evidence>
<keyword evidence="7" id="KW-1185">Reference proteome</keyword>
<dbReference type="EMBL" id="SSOB01000025">
    <property type="protein sequence ID" value="THF76445.1"/>
    <property type="molecule type" value="Genomic_DNA"/>
</dbReference>
<dbReference type="AlphaFoldDB" id="A0A4S4BPX1"/>
<dbReference type="OrthoDB" id="9794226at2"/>
<accession>A0A4S4BPX1</accession>
<evidence type="ECO:0000256" key="4">
    <source>
        <dbReference type="ARBA" id="ARBA00023002"/>
    </source>
</evidence>
<keyword evidence="3" id="KW-0274">FAD</keyword>
<dbReference type="InterPro" id="IPR006076">
    <property type="entry name" value="FAD-dep_OxRdtase"/>
</dbReference>
<dbReference type="NCBIfam" id="NF008425">
    <property type="entry name" value="PRK11259.1"/>
    <property type="match status" value="1"/>
</dbReference>
<dbReference type="GO" id="GO:0050131">
    <property type="term" value="F:N-methyl-L-amino-acid oxidase activity"/>
    <property type="evidence" value="ECO:0007669"/>
    <property type="project" value="UniProtKB-EC"/>
</dbReference>
<dbReference type="Proteomes" id="UP000310636">
    <property type="component" value="Unassembled WGS sequence"/>
</dbReference>
<organism evidence="6 7">
    <name type="scientific">Cohnella fermenti</name>
    <dbReference type="NCBI Taxonomy" id="2565925"/>
    <lineage>
        <taxon>Bacteria</taxon>
        <taxon>Bacillati</taxon>
        <taxon>Bacillota</taxon>
        <taxon>Bacilli</taxon>
        <taxon>Bacillales</taxon>
        <taxon>Paenibacillaceae</taxon>
        <taxon>Cohnella</taxon>
    </lineage>
</organism>
<sequence length="363" mass="40032">MGMSAGYELARRGADTLLIDAFDPPHGEGSHHGEPRLIRHAYSGGSAYVKLALRADEKWLELEEETGERLLERSGVLNVADMSVYDFRERQADIDGERIPVDWLSAEQIRRRWPAVRVPDGFRGMYEPNAGYLYSERCVAAYKRQALRAGARLIANTFVTGLRTEKDGSVVVQTKDGSCRADRVIVSAGAWFKTLQPFLFLPIRSVRKVVGWFETEGKAFDRGAFPGFTIGTKHGGFYGFPSIDGAGVKIGRHDGGVPWEPGRPLEPFGTYPDDEADLRQALESYLPGAAGRLLRGAVCKYELTPDEDFIIDQHPLYRNVIVAGGFSGHGFKFASAVGEALADLALNGGTSWDLSPFRLSRFV</sequence>
<dbReference type="Gene3D" id="3.50.50.60">
    <property type="entry name" value="FAD/NAD(P)-binding domain"/>
    <property type="match status" value="1"/>
</dbReference>
<comment type="caution">
    <text evidence="6">The sequence shown here is derived from an EMBL/GenBank/DDBJ whole genome shotgun (WGS) entry which is preliminary data.</text>
</comment>
<dbReference type="SUPFAM" id="SSF51905">
    <property type="entry name" value="FAD/NAD(P)-binding domain"/>
    <property type="match status" value="1"/>
</dbReference>
<dbReference type="EC" id="1.5.3.2" evidence="6"/>
<dbReference type="InterPro" id="IPR036188">
    <property type="entry name" value="FAD/NAD-bd_sf"/>
</dbReference>
<dbReference type="GO" id="GO:0005829">
    <property type="term" value="C:cytosol"/>
    <property type="evidence" value="ECO:0007669"/>
    <property type="project" value="TreeGrafter"/>
</dbReference>
<evidence type="ECO:0000259" key="5">
    <source>
        <dbReference type="Pfam" id="PF01266"/>
    </source>
</evidence>
<feature type="domain" description="FAD dependent oxidoreductase" evidence="5">
    <location>
        <begin position="1"/>
        <end position="344"/>
    </location>
</feature>
<protein>
    <submittedName>
        <fullName evidence="6">N-methyl-L-tryptophan oxidase</fullName>
        <ecNumber evidence="6">1.5.3.2</ecNumber>
    </submittedName>
</protein>
<dbReference type="GO" id="GO:0008115">
    <property type="term" value="F:sarcosine oxidase activity"/>
    <property type="evidence" value="ECO:0007669"/>
    <property type="project" value="TreeGrafter"/>
</dbReference>
<evidence type="ECO:0000313" key="7">
    <source>
        <dbReference type="Proteomes" id="UP000310636"/>
    </source>
</evidence>
<comment type="cofactor">
    <cofactor evidence="1">
        <name>FAD</name>
        <dbReference type="ChEBI" id="CHEBI:57692"/>
    </cofactor>
</comment>
<gene>
    <name evidence="6" type="primary">solA</name>
    <name evidence="6" type="ORF">E6C55_19230</name>
</gene>
<proteinExistence type="predicted"/>
<keyword evidence="4 6" id="KW-0560">Oxidoreductase</keyword>
<reference evidence="6 7" key="1">
    <citation type="submission" date="2019-04" db="EMBL/GenBank/DDBJ databases">
        <title>Cohnella sp. nov. isolated from preserved vegetables.</title>
        <authorList>
            <person name="Lin S.-Y."/>
            <person name="Hung M.-H."/>
            <person name="Young C.-C."/>
        </authorList>
    </citation>
    <scope>NUCLEOTIDE SEQUENCE [LARGE SCALE GENOMIC DNA]</scope>
    <source>
        <strain evidence="6 7">CC-MHH1044</strain>
    </source>
</reference>
<dbReference type="PANTHER" id="PTHR10961:SF7">
    <property type="entry name" value="FAD DEPENDENT OXIDOREDUCTASE DOMAIN-CONTAINING PROTEIN"/>
    <property type="match status" value="1"/>
</dbReference>
<dbReference type="SUPFAM" id="SSF54373">
    <property type="entry name" value="FAD-linked reductases, C-terminal domain"/>
    <property type="match status" value="1"/>
</dbReference>